<keyword evidence="5" id="KW-0539">Nucleus</keyword>
<dbReference type="GO" id="GO:0005634">
    <property type="term" value="C:nucleus"/>
    <property type="evidence" value="ECO:0007669"/>
    <property type="project" value="UniProtKB-SubCell"/>
</dbReference>
<dbReference type="GO" id="GO:0006325">
    <property type="term" value="P:chromatin organization"/>
    <property type="evidence" value="ECO:0007669"/>
    <property type="project" value="UniProtKB-KW"/>
</dbReference>
<dbReference type="PANTHER" id="PTHR22850">
    <property type="entry name" value="WD40 REPEAT FAMILY"/>
    <property type="match status" value="1"/>
</dbReference>
<organism evidence="9 11">
    <name type="scientific">Plasmodiophora brassicae</name>
    <name type="common">Clubroot disease agent</name>
    <dbReference type="NCBI Taxonomy" id="37360"/>
    <lineage>
        <taxon>Eukaryota</taxon>
        <taxon>Sar</taxon>
        <taxon>Rhizaria</taxon>
        <taxon>Endomyxa</taxon>
        <taxon>Phytomyxea</taxon>
        <taxon>Plasmodiophorida</taxon>
        <taxon>Plasmodiophoridae</taxon>
        <taxon>Plasmodiophora</taxon>
    </lineage>
</organism>
<feature type="repeat" description="WD" evidence="6">
    <location>
        <begin position="312"/>
        <end position="347"/>
    </location>
</feature>
<evidence type="ECO:0000256" key="5">
    <source>
        <dbReference type="ARBA" id="ARBA00023242"/>
    </source>
</evidence>
<evidence type="ECO:0000256" key="7">
    <source>
        <dbReference type="SAM" id="MobiDB-lite"/>
    </source>
</evidence>
<dbReference type="SMART" id="SM00320">
    <property type="entry name" value="WD40"/>
    <property type="match status" value="5"/>
</dbReference>
<keyword evidence="4" id="KW-0156">Chromatin regulator</keyword>
<geneLocation type="mitochondrion" evidence="10"/>
<dbReference type="AlphaFoldDB" id="A0A0G4IW87"/>
<dbReference type="Gene3D" id="2.130.10.10">
    <property type="entry name" value="YVTN repeat-like/Quinoprotein amine dehydrogenase"/>
    <property type="match status" value="1"/>
</dbReference>
<name>A0A0G4IW87_PLABS</name>
<accession>A0A0G4IW87</accession>
<dbReference type="InterPro" id="IPR020472">
    <property type="entry name" value="WD40_PAC1"/>
</dbReference>
<dbReference type="PRINTS" id="PR00320">
    <property type="entry name" value="GPROTEINBRPT"/>
</dbReference>
<dbReference type="PROSITE" id="PS50082">
    <property type="entry name" value="WD_REPEATS_2"/>
    <property type="match status" value="3"/>
</dbReference>
<proteinExistence type="predicted"/>
<dbReference type="InterPro" id="IPR036322">
    <property type="entry name" value="WD40_repeat_dom_sf"/>
</dbReference>
<evidence type="ECO:0000313" key="11">
    <source>
        <dbReference type="Proteomes" id="UP000039324"/>
    </source>
</evidence>
<protein>
    <recommendedName>
        <fullName evidence="8">Histone-binding protein RBBP4-like N-terminal domain-containing protein</fullName>
    </recommendedName>
</protein>
<evidence type="ECO:0000256" key="6">
    <source>
        <dbReference type="PROSITE-ProRule" id="PRU00221"/>
    </source>
</evidence>
<comment type="subcellular location">
    <subcellularLocation>
        <location evidence="1">Nucleus</location>
    </subcellularLocation>
</comment>
<sequence>MSDDVDDGMQVDDQEENDDQGDMRDEADEGADDAGGAVEARPTVDVPAHQIRREYKVWRAAVPFLYDLVLYQGMIWPSTVVTWLPASVPNAASDVPLPTIQHCLVGSNTSGSDQPYLQVMEITLPPKYDYALRDDVSRAHSSVTSTAGKIRAVKAFHSTTDIRRVRVMPRRASLAACKCDDSLTIDLFDISQPGVAIPTRTTPAASAPFRTSKLLSLSGHTADGWGLSWASPHLNGQVISGSNDTLICHWDVNSPGDASAIAPLRTYAGHAGPVIDVHWGALHAHVFASGSDDKTAAIWDVREKGPSAPSTTLAHAAHVNAVEWAPFDEFQLATGTAEGTVAVWDTRKPDSPAHVLQCGKGPHDITRVSWAPFQPGLLATSGNNRRVLIWDLSRVGMEQSAEDAEEGPPELAFVHSGHTASVTDVDWCPDSPWTIASVSENNILEVWEVADPLRSAPTRPESS</sequence>
<feature type="region of interest" description="Disordered" evidence="7">
    <location>
        <begin position="1"/>
        <end position="42"/>
    </location>
</feature>
<feature type="domain" description="Histone-binding protein RBBP4-like N-terminal" evidence="8">
    <location>
        <begin position="54"/>
        <end position="125"/>
    </location>
</feature>
<dbReference type="InterPro" id="IPR022052">
    <property type="entry name" value="Histone-bd_RBBP4-like_N"/>
</dbReference>
<evidence type="ECO:0000256" key="1">
    <source>
        <dbReference type="ARBA" id="ARBA00004123"/>
    </source>
</evidence>
<keyword evidence="3" id="KW-0677">Repeat</keyword>
<dbReference type="Pfam" id="PF00400">
    <property type="entry name" value="WD40"/>
    <property type="match status" value="3"/>
</dbReference>
<evidence type="ECO:0000313" key="10">
    <source>
        <dbReference type="EMBL" id="SPQ97346.1"/>
    </source>
</evidence>
<dbReference type="SUPFAM" id="SSF50978">
    <property type="entry name" value="WD40 repeat-like"/>
    <property type="match status" value="1"/>
</dbReference>
<keyword evidence="2 6" id="KW-0853">WD repeat</keyword>
<dbReference type="InterPro" id="IPR019775">
    <property type="entry name" value="WD40_repeat_CS"/>
</dbReference>
<evidence type="ECO:0000313" key="9">
    <source>
        <dbReference type="EMBL" id="CEO99331.1"/>
    </source>
</evidence>
<keyword evidence="10" id="KW-0496">Mitochondrion</keyword>
<reference evidence="9 11" key="1">
    <citation type="submission" date="2015-02" db="EMBL/GenBank/DDBJ databases">
        <authorList>
            <person name="Chooi Y.-H."/>
        </authorList>
    </citation>
    <scope>NUCLEOTIDE SEQUENCE [LARGE SCALE GENOMIC DNA]</scope>
    <source>
        <strain evidence="9">E3</strain>
    </source>
</reference>
<reference evidence="10 12" key="2">
    <citation type="submission" date="2018-03" db="EMBL/GenBank/DDBJ databases">
        <authorList>
            <person name="Fogelqvist J."/>
        </authorList>
    </citation>
    <scope>NUCLEOTIDE SEQUENCE [LARGE SCALE GENOMIC DNA]</scope>
</reference>
<dbReference type="Proteomes" id="UP000039324">
    <property type="component" value="Unassembled WGS sequence"/>
</dbReference>
<dbReference type="InterPro" id="IPR015943">
    <property type="entry name" value="WD40/YVTN_repeat-like_dom_sf"/>
</dbReference>
<evidence type="ECO:0000256" key="4">
    <source>
        <dbReference type="ARBA" id="ARBA00022853"/>
    </source>
</evidence>
<dbReference type="OrthoDB" id="427795at2759"/>
<dbReference type="STRING" id="37360.A0A0G4IW87"/>
<dbReference type="InterPro" id="IPR050459">
    <property type="entry name" value="WD_repeat_RBAP46/RBAP48/MSI1"/>
</dbReference>
<evidence type="ECO:0000259" key="8">
    <source>
        <dbReference type="Pfam" id="PF12265"/>
    </source>
</evidence>
<dbReference type="PROSITE" id="PS50294">
    <property type="entry name" value="WD_REPEATS_REGION"/>
    <property type="match status" value="1"/>
</dbReference>
<dbReference type="PROSITE" id="PS00678">
    <property type="entry name" value="WD_REPEATS_1"/>
    <property type="match status" value="1"/>
</dbReference>
<dbReference type="InterPro" id="IPR001680">
    <property type="entry name" value="WD40_rpt"/>
</dbReference>
<evidence type="ECO:0000256" key="3">
    <source>
        <dbReference type="ARBA" id="ARBA00022737"/>
    </source>
</evidence>
<dbReference type="EMBL" id="CDSF01000090">
    <property type="protein sequence ID" value="CEO99331.1"/>
    <property type="molecule type" value="Genomic_DNA"/>
</dbReference>
<keyword evidence="11" id="KW-1185">Reference proteome</keyword>
<dbReference type="Pfam" id="PF12265">
    <property type="entry name" value="CAF1C_H4-bd"/>
    <property type="match status" value="1"/>
</dbReference>
<gene>
    <name evidence="9" type="ORF">PBRA_001237</name>
    <name evidence="10" type="ORF">PLBR_LOCUS4561</name>
</gene>
<feature type="compositionally biased region" description="Acidic residues" evidence="7">
    <location>
        <begin position="1"/>
        <end position="32"/>
    </location>
</feature>
<dbReference type="Proteomes" id="UP000290189">
    <property type="component" value="Unassembled WGS sequence"/>
</dbReference>
<evidence type="ECO:0000313" key="12">
    <source>
        <dbReference type="Proteomes" id="UP000290189"/>
    </source>
</evidence>
<feature type="repeat" description="WD" evidence="6">
    <location>
        <begin position="267"/>
        <end position="302"/>
    </location>
</feature>
<evidence type="ECO:0000256" key="2">
    <source>
        <dbReference type="ARBA" id="ARBA00022574"/>
    </source>
</evidence>
<dbReference type="EMBL" id="OVEO01000007">
    <property type="protein sequence ID" value="SPQ97346.1"/>
    <property type="molecule type" value="Genomic_DNA"/>
</dbReference>
<feature type="repeat" description="WD" evidence="6">
    <location>
        <begin position="415"/>
        <end position="449"/>
    </location>
</feature>